<dbReference type="InterPro" id="IPR036259">
    <property type="entry name" value="MFS_trans_sf"/>
</dbReference>
<dbReference type="Proteomes" id="UP000632222">
    <property type="component" value="Unassembled WGS sequence"/>
</dbReference>
<keyword evidence="1" id="KW-0472">Membrane</keyword>
<feature type="transmembrane region" description="Helical" evidence="1">
    <location>
        <begin position="47"/>
        <end position="67"/>
    </location>
</feature>
<name>A0ABQ2CUJ0_9DEIO</name>
<reference evidence="3" key="1">
    <citation type="journal article" date="2019" name="Int. J. Syst. Evol. Microbiol.">
        <title>The Global Catalogue of Microorganisms (GCM) 10K type strain sequencing project: providing services to taxonomists for standard genome sequencing and annotation.</title>
        <authorList>
            <consortium name="The Broad Institute Genomics Platform"/>
            <consortium name="The Broad Institute Genome Sequencing Center for Infectious Disease"/>
            <person name="Wu L."/>
            <person name="Ma J."/>
        </authorList>
    </citation>
    <scope>NUCLEOTIDE SEQUENCE [LARGE SCALE GENOMIC DNA]</scope>
    <source>
        <strain evidence="3">JCM 14370</strain>
    </source>
</reference>
<accession>A0ABQ2CUJ0</accession>
<keyword evidence="1" id="KW-0812">Transmembrane</keyword>
<evidence type="ECO:0000313" key="2">
    <source>
        <dbReference type="EMBL" id="GGJ20663.1"/>
    </source>
</evidence>
<dbReference type="EMBL" id="BMOD01000001">
    <property type="protein sequence ID" value="GGJ20663.1"/>
    <property type="molecule type" value="Genomic_DNA"/>
</dbReference>
<keyword evidence="1" id="KW-1133">Transmembrane helix</keyword>
<evidence type="ECO:0000256" key="1">
    <source>
        <dbReference type="SAM" id="Phobius"/>
    </source>
</evidence>
<protein>
    <recommendedName>
        <fullName evidence="4">Major facilitator superfamily (MFS) profile domain-containing protein</fullName>
    </recommendedName>
</protein>
<keyword evidence="3" id="KW-1185">Reference proteome</keyword>
<organism evidence="2 3">
    <name type="scientific">Deinococcus roseus</name>
    <dbReference type="NCBI Taxonomy" id="392414"/>
    <lineage>
        <taxon>Bacteria</taxon>
        <taxon>Thermotogati</taxon>
        <taxon>Deinococcota</taxon>
        <taxon>Deinococci</taxon>
        <taxon>Deinococcales</taxon>
        <taxon>Deinococcaceae</taxon>
        <taxon>Deinococcus</taxon>
    </lineage>
</organism>
<proteinExistence type="predicted"/>
<evidence type="ECO:0000313" key="3">
    <source>
        <dbReference type="Proteomes" id="UP000632222"/>
    </source>
</evidence>
<feature type="transmembrane region" description="Helical" evidence="1">
    <location>
        <begin position="15"/>
        <end position="35"/>
    </location>
</feature>
<comment type="caution">
    <text evidence="2">The sequence shown here is derived from an EMBL/GenBank/DDBJ whole genome shotgun (WGS) entry which is preliminary data.</text>
</comment>
<evidence type="ECO:0008006" key="4">
    <source>
        <dbReference type="Google" id="ProtNLM"/>
    </source>
</evidence>
<gene>
    <name evidence="2" type="ORF">GCM10008938_03680</name>
</gene>
<sequence>MLAWLGEILKERSQIFTPIVSMVGAFGPVVTAPLVGSVVEKSGPGSIPTSVTLLAGFLFFSVVVTWWTTRHHNRSL</sequence>
<dbReference type="Gene3D" id="1.20.1250.20">
    <property type="entry name" value="MFS general substrate transporter like domains"/>
    <property type="match status" value="1"/>
</dbReference>